<gene>
    <name evidence="2" type="ORF">GCM10011585_31570</name>
</gene>
<dbReference type="Gene3D" id="3.40.50.2000">
    <property type="entry name" value="Glycogen Phosphorylase B"/>
    <property type="match status" value="2"/>
</dbReference>
<dbReference type="Pfam" id="PF00534">
    <property type="entry name" value="Glycos_transf_1"/>
    <property type="match status" value="1"/>
</dbReference>
<evidence type="ECO:0000313" key="3">
    <source>
        <dbReference type="Proteomes" id="UP000647241"/>
    </source>
</evidence>
<dbReference type="CDD" id="cd03801">
    <property type="entry name" value="GT4_PimA-like"/>
    <property type="match status" value="1"/>
</dbReference>
<reference evidence="2" key="2">
    <citation type="submission" date="2020-09" db="EMBL/GenBank/DDBJ databases">
        <authorList>
            <person name="Sun Q."/>
            <person name="Zhou Y."/>
        </authorList>
    </citation>
    <scope>NUCLEOTIDE SEQUENCE</scope>
    <source>
        <strain evidence="2">CGMCC 1.12997</strain>
    </source>
</reference>
<feature type="domain" description="Glycosyl transferase family 1" evidence="1">
    <location>
        <begin position="209"/>
        <end position="379"/>
    </location>
</feature>
<protein>
    <recommendedName>
        <fullName evidence="1">Glycosyl transferase family 1 domain-containing protein</fullName>
    </recommendedName>
</protein>
<accession>A0A917HPD2</accession>
<dbReference type="AlphaFoldDB" id="A0A917HPD2"/>
<comment type="caution">
    <text evidence="2">The sequence shown here is derived from an EMBL/GenBank/DDBJ whole genome shotgun (WGS) entry which is preliminary data.</text>
</comment>
<proteinExistence type="predicted"/>
<sequence>MTQKVKLAYLVSHPIQYQAPLLRRIAQEPDIELTVLFGSDFSVRGYKDQGFGGVGVKWDVPLLDGYRHEFLPSFRDNATIGIARPLSYGIFERLRGGKDQQPFDVVWVHGYSTVNALHGILAAKSLGIPVLLRAESWLRDRERSGSKLIAKKLFFKLLKQFIDGVLPIGTLNSAYWHYYFGDDFPQYLVPYAVDNDYFQKRSHEARPHREQLQKELNLDPTRPVILFASKLQTRKRCEDLLEAYKRLAPAPGVEPHPYFVIVGDGEERATLERKAAESGLSGIRFCGFRNQSELPRFFDIATVFVLPSRHEPWGLIVNEVMNAGRAVILSDDCGCQPDLITDGVEGCVFPAGDVDALTAALRRALATPETAVQMGQRGLERISNWSFEQDIQSLRQAIACTTHKIIA</sequence>
<dbReference type="PANTHER" id="PTHR12526">
    <property type="entry name" value="GLYCOSYLTRANSFERASE"/>
    <property type="match status" value="1"/>
</dbReference>
<evidence type="ECO:0000259" key="1">
    <source>
        <dbReference type="Pfam" id="PF00534"/>
    </source>
</evidence>
<dbReference type="GO" id="GO:0016757">
    <property type="term" value="F:glycosyltransferase activity"/>
    <property type="evidence" value="ECO:0007669"/>
    <property type="project" value="InterPro"/>
</dbReference>
<name>A0A917HPD2_9BACT</name>
<organism evidence="2 3">
    <name type="scientific">Edaphobacter dinghuensis</name>
    <dbReference type="NCBI Taxonomy" id="1560005"/>
    <lineage>
        <taxon>Bacteria</taxon>
        <taxon>Pseudomonadati</taxon>
        <taxon>Acidobacteriota</taxon>
        <taxon>Terriglobia</taxon>
        <taxon>Terriglobales</taxon>
        <taxon>Acidobacteriaceae</taxon>
        <taxon>Edaphobacter</taxon>
    </lineage>
</organism>
<reference evidence="2" key="1">
    <citation type="journal article" date="2014" name="Int. J. Syst. Evol. Microbiol.">
        <title>Complete genome sequence of Corynebacterium casei LMG S-19264T (=DSM 44701T), isolated from a smear-ripened cheese.</title>
        <authorList>
            <consortium name="US DOE Joint Genome Institute (JGI-PGF)"/>
            <person name="Walter F."/>
            <person name="Albersmeier A."/>
            <person name="Kalinowski J."/>
            <person name="Ruckert C."/>
        </authorList>
    </citation>
    <scope>NUCLEOTIDE SEQUENCE</scope>
    <source>
        <strain evidence="2">CGMCC 1.12997</strain>
    </source>
</reference>
<dbReference type="EMBL" id="BMGT01000003">
    <property type="protein sequence ID" value="GGG85358.1"/>
    <property type="molecule type" value="Genomic_DNA"/>
</dbReference>
<dbReference type="SUPFAM" id="SSF53756">
    <property type="entry name" value="UDP-Glycosyltransferase/glycogen phosphorylase"/>
    <property type="match status" value="1"/>
</dbReference>
<evidence type="ECO:0000313" key="2">
    <source>
        <dbReference type="EMBL" id="GGG85358.1"/>
    </source>
</evidence>
<keyword evidence="3" id="KW-1185">Reference proteome</keyword>
<dbReference type="Proteomes" id="UP000647241">
    <property type="component" value="Unassembled WGS sequence"/>
</dbReference>
<dbReference type="RefSeq" id="WP_188555116.1">
    <property type="nucleotide sequence ID" value="NZ_BMGT01000003.1"/>
</dbReference>
<dbReference type="InterPro" id="IPR001296">
    <property type="entry name" value="Glyco_trans_1"/>
</dbReference>